<feature type="signal peptide" evidence="1">
    <location>
        <begin position="1"/>
        <end position="16"/>
    </location>
</feature>
<evidence type="ECO:0008006" key="4">
    <source>
        <dbReference type="Google" id="ProtNLM"/>
    </source>
</evidence>
<comment type="caution">
    <text evidence="2">The sequence shown here is derived from an EMBL/GenBank/DDBJ whole genome shotgun (WGS) entry which is preliminary data.</text>
</comment>
<dbReference type="Proteomes" id="UP000060487">
    <property type="component" value="Unassembled WGS sequence"/>
</dbReference>
<dbReference type="RefSeq" id="WP_085050891.1">
    <property type="nucleotide sequence ID" value="NZ_LNQR01000018.1"/>
</dbReference>
<keyword evidence="1" id="KW-0732">Signal</keyword>
<dbReference type="EMBL" id="LNQR01000018">
    <property type="protein sequence ID" value="KWT92928.1"/>
    <property type="molecule type" value="Genomic_DNA"/>
</dbReference>
<sequence>MVNAIILALAVMLVFAGCNKEQPALVVNTPPPLVVTPSPTPARHDEIEITKDNITAAKPAKKAINVKLKRSFKGEYSWDIVGTDVKEIIKINRELQKEFPN</sequence>
<proteinExistence type="predicted"/>
<name>A0ABR5SIW9_9BACT</name>
<gene>
    <name evidence="2" type="ORF">ASN18_0363</name>
</gene>
<feature type="chain" id="PRO_5045399587" description="Secreted protein" evidence="1">
    <location>
        <begin position="17"/>
        <end position="101"/>
    </location>
</feature>
<evidence type="ECO:0000313" key="2">
    <source>
        <dbReference type="EMBL" id="KWT92928.1"/>
    </source>
</evidence>
<evidence type="ECO:0000256" key="1">
    <source>
        <dbReference type="SAM" id="SignalP"/>
    </source>
</evidence>
<organism evidence="2 3">
    <name type="scientific">Candidatus Magnetominusculus xianensis</name>
    <dbReference type="NCBI Taxonomy" id="1748249"/>
    <lineage>
        <taxon>Bacteria</taxon>
        <taxon>Pseudomonadati</taxon>
        <taxon>Nitrospirota</taxon>
        <taxon>Nitrospiria</taxon>
        <taxon>Nitrospirales</taxon>
        <taxon>Nitrospiraceae</taxon>
        <taxon>Candidatus Magnetominusculus</taxon>
    </lineage>
</organism>
<accession>A0ABR5SIW9</accession>
<protein>
    <recommendedName>
        <fullName evidence="4">Secreted protein</fullName>
    </recommendedName>
</protein>
<reference evidence="2 3" key="1">
    <citation type="submission" date="2015-11" db="EMBL/GenBank/DDBJ databases">
        <authorList>
            <person name="Lin W."/>
        </authorList>
    </citation>
    <scope>NUCLEOTIDE SEQUENCE [LARGE SCALE GENOMIC DNA]</scope>
    <source>
        <strain evidence="2 3">HCH-1</strain>
    </source>
</reference>
<keyword evidence="3" id="KW-1185">Reference proteome</keyword>
<evidence type="ECO:0000313" key="3">
    <source>
        <dbReference type="Proteomes" id="UP000060487"/>
    </source>
</evidence>